<evidence type="ECO:0000313" key="2">
    <source>
        <dbReference type="EMBL" id="ATA82591.1"/>
    </source>
</evidence>
<keyword evidence="3" id="KW-1185">Reference proteome</keyword>
<reference evidence="3" key="1">
    <citation type="submission" date="2017-06" db="EMBL/GenBank/DDBJ databases">
        <title>Capnocytophaga spp. assemblies.</title>
        <authorList>
            <person name="Gulvik C.A."/>
        </authorList>
    </citation>
    <scope>NUCLEOTIDE SEQUENCE [LARGE SCALE GENOMIC DNA]</scope>
    <source>
        <strain evidence="3">H6253</strain>
    </source>
</reference>
<evidence type="ECO:0000259" key="1">
    <source>
        <dbReference type="PROSITE" id="PS51301"/>
    </source>
</evidence>
<feature type="domain" description="KilA-N" evidence="1">
    <location>
        <begin position="3"/>
        <end position="139"/>
    </location>
</feature>
<protein>
    <submittedName>
        <fullName evidence="2">DNA-binding protein</fullName>
    </submittedName>
</protein>
<sequence length="273" mass="31751">MAKNKKINVQGVAITFYERENNDYISLTDIARYKEAEHTDAIIQNWLRNRNTVELLGFWEILYNPNFKPLEFEGFRKQAGLNSFVLTPKRWIEATNAIGIVSKAGRYGGTFAHKDIAMEFASWISIEFKLYVIKEFQRLKEEENSRLKLEWNLQRTLAKVNYHIHTDAIKENLIPKEVTKKQMQYIYADEADLLNIALFGITAKEWRDAHPNKEGNIRDEATLEQLVVLSNLESINALLIRQGLSQADRLLELNKTAITQMKTLITHQVKLIR</sequence>
<name>A0A250FBV1_9FLAO</name>
<dbReference type="InterPro" id="IPR017880">
    <property type="entry name" value="KilA_N"/>
</dbReference>
<dbReference type="InterPro" id="IPR018004">
    <property type="entry name" value="KilA/APSES_HTH"/>
</dbReference>
<organism evidence="2 3">
    <name type="scientific">Capnocytophaga leadbetteri</name>
    <dbReference type="NCBI Taxonomy" id="327575"/>
    <lineage>
        <taxon>Bacteria</taxon>
        <taxon>Pseudomonadati</taxon>
        <taxon>Bacteroidota</taxon>
        <taxon>Flavobacteriia</taxon>
        <taxon>Flavobacteriales</taxon>
        <taxon>Flavobacteriaceae</taxon>
        <taxon>Capnocytophaga</taxon>
    </lineage>
</organism>
<dbReference type="RefSeq" id="WP_095914584.1">
    <property type="nucleotide sequence ID" value="NZ_CAUUPF010000035.1"/>
</dbReference>
<dbReference type="AlphaFoldDB" id="A0A250FBV1"/>
<dbReference type="EMBL" id="CP022384">
    <property type="protein sequence ID" value="ATA82591.1"/>
    <property type="molecule type" value="Genomic_DNA"/>
</dbReference>
<gene>
    <name evidence="2" type="ORF">CGC53_09695</name>
</gene>
<dbReference type="SMART" id="SM01252">
    <property type="entry name" value="KilA-N"/>
    <property type="match status" value="1"/>
</dbReference>
<dbReference type="PROSITE" id="PS51301">
    <property type="entry name" value="KILA_N"/>
    <property type="match status" value="1"/>
</dbReference>
<accession>A0A250FBV1</accession>
<proteinExistence type="predicted"/>
<dbReference type="Proteomes" id="UP000217276">
    <property type="component" value="Chromosome"/>
</dbReference>
<evidence type="ECO:0000313" key="3">
    <source>
        <dbReference type="Proteomes" id="UP000217276"/>
    </source>
</evidence>
<dbReference type="GO" id="GO:0003677">
    <property type="term" value="F:DNA binding"/>
    <property type="evidence" value="ECO:0007669"/>
    <property type="project" value="UniProtKB-KW"/>
</dbReference>
<keyword evidence="2" id="KW-0238">DNA-binding</keyword>
<dbReference type="Pfam" id="PF04383">
    <property type="entry name" value="KilA-N"/>
    <property type="match status" value="1"/>
</dbReference>
<dbReference type="KEGG" id="clk:CGC53_09695"/>